<name>A0A6G0YWT0_APHCR</name>
<comment type="caution">
    <text evidence="2">The sequence shown here is derived from an EMBL/GenBank/DDBJ whole genome shotgun (WGS) entry which is preliminary data.</text>
</comment>
<keyword evidence="3" id="KW-1185">Reference proteome</keyword>
<keyword evidence="2" id="KW-0695">RNA-directed DNA polymerase</keyword>
<dbReference type="GO" id="GO:0003964">
    <property type="term" value="F:RNA-directed DNA polymerase activity"/>
    <property type="evidence" value="ECO:0007669"/>
    <property type="project" value="UniProtKB-KW"/>
</dbReference>
<gene>
    <name evidence="2" type="ORF">FWK35_00017478</name>
</gene>
<keyword evidence="1" id="KW-0732">Signal</keyword>
<protein>
    <submittedName>
        <fullName evidence="2">Putative RNA-directed DNA polymerase</fullName>
    </submittedName>
</protein>
<evidence type="ECO:0000313" key="2">
    <source>
        <dbReference type="EMBL" id="KAF0762331.1"/>
    </source>
</evidence>
<reference evidence="2 3" key="1">
    <citation type="submission" date="2019-08" db="EMBL/GenBank/DDBJ databases">
        <title>Whole genome of Aphis craccivora.</title>
        <authorList>
            <person name="Voronova N.V."/>
            <person name="Shulinski R.S."/>
            <person name="Bandarenka Y.V."/>
            <person name="Zhorov D.G."/>
            <person name="Warner D."/>
        </authorList>
    </citation>
    <scope>NUCLEOTIDE SEQUENCE [LARGE SCALE GENOMIC DNA]</scope>
    <source>
        <strain evidence="2">180601</strain>
        <tissue evidence="2">Whole Body</tissue>
    </source>
</reference>
<feature type="chain" id="PRO_5026257180" evidence="1">
    <location>
        <begin position="23"/>
        <end position="89"/>
    </location>
</feature>
<keyword evidence="2" id="KW-0548">Nucleotidyltransferase</keyword>
<organism evidence="2 3">
    <name type="scientific">Aphis craccivora</name>
    <name type="common">Cowpea aphid</name>
    <dbReference type="NCBI Taxonomy" id="307492"/>
    <lineage>
        <taxon>Eukaryota</taxon>
        <taxon>Metazoa</taxon>
        <taxon>Ecdysozoa</taxon>
        <taxon>Arthropoda</taxon>
        <taxon>Hexapoda</taxon>
        <taxon>Insecta</taxon>
        <taxon>Pterygota</taxon>
        <taxon>Neoptera</taxon>
        <taxon>Paraneoptera</taxon>
        <taxon>Hemiptera</taxon>
        <taxon>Sternorrhyncha</taxon>
        <taxon>Aphidomorpha</taxon>
        <taxon>Aphidoidea</taxon>
        <taxon>Aphididae</taxon>
        <taxon>Aphidini</taxon>
        <taxon>Aphis</taxon>
        <taxon>Aphis</taxon>
    </lineage>
</organism>
<feature type="non-terminal residue" evidence="2">
    <location>
        <position position="1"/>
    </location>
</feature>
<evidence type="ECO:0000313" key="3">
    <source>
        <dbReference type="Proteomes" id="UP000478052"/>
    </source>
</evidence>
<dbReference type="EMBL" id="VUJU01002170">
    <property type="protein sequence ID" value="KAF0762331.1"/>
    <property type="molecule type" value="Genomic_DNA"/>
</dbReference>
<accession>A0A6G0YWT0</accession>
<dbReference type="AlphaFoldDB" id="A0A6G0YWT0"/>
<dbReference type="Proteomes" id="UP000478052">
    <property type="component" value="Unassembled WGS sequence"/>
</dbReference>
<proteinExistence type="predicted"/>
<feature type="signal peptide" evidence="1">
    <location>
        <begin position="1"/>
        <end position="22"/>
    </location>
</feature>
<sequence length="89" mass="10389">IINYLLFTIITYACPIWGKCSATYLKKNQIFKNKVLRIYSITPRFIRYSRIGNENIHKDFLQINKIKDHILALLKNVYNSVLILAGSTL</sequence>
<keyword evidence="2" id="KW-0808">Transferase</keyword>
<evidence type="ECO:0000256" key="1">
    <source>
        <dbReference type="SAM" id="SignalP"/>
    </source>
</evidence>